<dbReference type="SMART" id="SM00422">
    <property type="entry name" value="HTH_MERR"/>
    <property type="match status" value="1"/>
</dbReference>
<evidence type="ECO:0000256" key="2">
    <source>
        <dbReference type="ARBA" id="ARBA00023015"/>
    </source>
</evidence>
<dbReference type="CDD" id="cd00592">
    <property type="entry name" value="HTH_MerR-like"/>
    <property type="match status" value="1"/>
</dbReference>
<keyword evidence="1" id="KW-0678">Repressor</keyword>
<dbReference type="Pfam" id="PF13411">
    <property type="entry name" value="MerR_1"/>
    <property type="match status" value="1"/>
</dbReference>
<dbReference type="EMBL" id="DSTT01000003">
    <property type="protein sequence ID" value="HFK23646.1"/>
    <property type="molecule type" value="Genomic_DNA"/>
</dbReference>
<dbReference type="PROSITE" id="PS50937">
    <property type="entry name" value="HTH_MERR_2"/>
    <property type="match status" value="1"/>
</dbReference>
<evidence type="ECO:0000256" key="3">
    <source>
        <dbReference type="ARBA" id="ARBA00023125"/>
    </source>
</evidence>
<keyword evidence="4" id="KW-0804">Transcription</keyword>
<evidence type="ECO:0000259" key="5">
    <source>
        <dbReference type="PROSITE" id="PS50937"/>
    </source>
</evidence>
<dbReference type="AlphaFoldDB" id="A0A7C3NGA0"/>
<protein>
    <submittedName>
        <fullName evidence="6">MerR family transcriptional regulator</fullName>
    </submittedName>
</protein>
<gene>
    <name evidence="6" type="ORF">ENS15_03220</name>
</gene>
<dbReference type="SUPFAM" id="SSF46955">
    <property type="entry name" value="Putative DNA-binding domain"/>
    <property type="match status" value="1"/>
</dbReference>
<evidence type="ECO:0000313" key="6">
    <source>
        <dbReference type="EMBL" id="HFK23646.1"/>
    </source>
</evidence>
<dbReference type="InterPro" id="IPR047057">
    <property type="entry name" value="MerR_fam"/>
</dbReference>
<organism evidence="6">
    <name type="scientific">candidate division WOR-3 bacterium</name>
    <dbReference type="NCBI Taxonomy" id="2052148"/>
    <lineage>
        <taxon>Bacteria</taxon>
        <taxon>Bacteria division WOR-3</taxon>
    </lineage>
</organism>
<proteinExistence type="predicted"/>
<keyword evidence="2" id="KW-0805">Transcription regulation</keyword>
<name>A0A7C3NGA0_UNCW3</name>
<reference evidence="6" key="1">
    <citation type="journal article" date="2020" name="mSystems">
        <title>Genome- and Community-Level Interaction Insights into Carbon Utilization and Element Cycling Functions of Hydrothermarchaeota in Hydrothermal Sediment.</title>
        <authorList>
            <person name="Zhou Z."/>
            <person name="Liu Y."/>
            <person name="Xu W."/>
            <person name="Pan J."/>
            <person name="Luo Z.H."/>
            <person name="Li M."/>
        </authorList>
    </citation>
    <scope>NUCLEOTIDE SEQUENCE [LARGE SCALE GENOMIC DNA]</scope>
    <source>
        <strain evidence="6">SpSt-464</strain>
    </source>
</reference>
<dbReference type="GO" id="GO:0003700">
    <property type="term" value="F:DNA-binding transcription factor activity"/>
    <property type="evidence" value="ECO:0007669"/>
    <property type="project" value="InterPro"/>
</dbReference>
<keyword evidence="3" id="KW-0238">DNA-binding</keyword>
<feature type="domain" description="HTH merR-type" evidence="5">
    <location>
        <begin position="87"/>
        <end position="156"/>
    </location>
</feature>
<dbReference type="InterPro" id="IPR009061">
    <property type="entry name" value="DNA-bd_dom_put_sf"/>
</dbReference>
<evidence type="ECO:0000256" key="4">
    <source>
        <dbReference type="ARBA" id="ARBA00023163"/>
    </source>
</evidence>
<dbReference type="PRINTS" id="PR00040">
    <property type="entry name" value="HTHMERR"/>
</dbReference>
<dbReference type="PANTHER" id="PTHR30204">
    <property type="entry name" value="REDOX-CYCLING DRUG-SENSING TRANSCRIPTIONAL ACTIVATOR SOXR"/>
    <property type="match status" value="1"/>
</dbReference>
<dbReference type="PANTHER" id="PTHR30204:SF69">
    <property type="entry name" value="MERR-FAMILY TRANSCRIPTIONAL REGULATOR"/>
    <property type="match status" value="1"/>
</dbReference>
<sequence length="187" mass="22120">MEKKNIISLSEMLRETNISLDFLLKLVQRKIIFPAQKEPELFFFSKDIQKVKKIVELKQLGFTDYEITKISREVGFPHEKDDGGEKLYSIGEFCKKYNLSARRIKYWEEVGLFFPAVRSKGGVRLYKDSLIIHINFIKNLQKLGFDLEQIKYIIENSDIQKIENRIKEIYDTINDVKPIIKNIKKLK</sequence>
<dbReference type="InterPro" id="IPR000551">
    <property type="entry name" value="MerR-type_HTH_dom"/>
</dbReference>
<accession>A0A7C3NGA0</accession>
<evidence type="ECO:0000256" key="1">
    <source>
        <dbReference type="ARBA" id="ARBA00022491"/>
    </source>
</evidence>
<dbReference type="GO" id="GO:0003677">
    <property type="term" value="F:DNA binding"/>
    <property type="evidence" value="ECO:0007669"/>
    <property type="project" value="UniProtKB-KW"/>
</dbReference>
<comment type="caution">
    <text evidence="6">The sequence shown here is derived from an EMBL/GenBank/DDBJ whole genome shotgun (WGS) entry which is preliminary data.</text>
</comment>
<dbReference type="Gene3D" id="1.10.1660.10">
    <property type="match status" value="1"/>
</dbReference>